<dbReference type="Proteomes" id="UP000237271">
    <property type="component" value="Unassembled WGS sequence"/>
</dbReference>
<evidence type="ECO:0000313" key="3">
    <source>
        <dbReference type="EMBL" id="POM66960.1"/>
    </source>
</evidence>
<feature type="domain" description="Reverse transcriptase Ty1/copia-type" evidence="2">
    <location>
        <begin position="36"/>
        <end position="200"/>
    </location>
</feature>
<sequence length="304" mass="33861">MLRSIGKQLQKNWSRSLKQDLEAGTKPNASARMVAEVIRHKARLVAKGYSQRHSIDYDETYVPVAYLNSIRMKLAKCCAEGFEIELSDVNTAFQYRKLEEEIYMELPEGLRKLLSSVETEREDDVVYLLLLRLYGLKQASRVWNENIDAHLKSMGFKAADADPCIYTRGRGDGERAGCLYVDDMLIASRENAPVDDPKSSEAKAAPTSSPAKNLALDESPGSPIPEPPIAKGYRSLFDSESDEAEKEGTITETQAISNDLDQQQERYQPAQLQGAPEVSSSAPPTLVYPRGYIHRMRGLGLPCS</sequence>
<evidence type="ECO:0000256" key="1">
    <source>
        <dbReference type="SAM" id="MobiDB-lite"/>
    </source>
</evidence>
<dbReference type="EMBL" id="NCKW01009497">
    <property type="protein sequence ID" value="POM66960.1"/>
    <property type="molecule type" value="Genomic_DNA"/>
</dbReference>
<feature type="region of interest" description="Disordered" evidence="1">
    <location>
        <begin position="256"/>
        <end position="284"/>
    </location>
</feature>
<feature type="region of interest" description="Disordered" evidence="1">
    <location>
        <begin position="191"/>
        <end position="233"/>
    </location>
</feature>
<keyword evidence="4" id="KW-1185">Reference proteome</keyword>
<gene>
    <name evidence="3" type="ORF">PHPALM_17104</name>
</gene>
<organism evidence="3 4">
    <name type="scientific">Phytophthora palmivora</name>
    <dbReference type="NCBI Taxonomy" id="4796"/>
    <lineage>
        <taxon>Eukaryota</taxon>
        <taxon>Sar</taxon>
        <taxon>Stramenopiles</taxon>
        <taxon>Oomycota</taxon>
        <taxon>Peronosporomycetes</taxon>
        <taxon>Peronosporales</taxon>
        <taxon>Peronosporaceae</taxon>
        <taxon>Phytophthora</taxon>
    </lineage>
</organism>
<protein>
    <submittedName>
        <fullName evidence="3">Retrotransposon protein, unclassified</fullName>
    </submittedName>
</protein>
<evidence type="ECO:0000259" key="2">
    <source>
        <dbReference type="Pfam" id="PF07727"/>
    </source>
</evidence>
<evidence type="ECO:0000313" key="4">
    <source>
        <dbReference type="Proteomes" id="UP000237271"/>
    </source>
</evidence>
<name>A0A2P4XN22_9STRA</name>
<proteinExistence type="predicted"/>
<comment type="caution">
    <text evidence="3">The sequence shown here is derived from an EMBL/GenBank/DDBJ whole genome shotgun (WGS) entry which is preliminary data.</text>
</comment>
<dbReference type="OrthoDB" id="2685291at2759"/>
<dbReference type="Pfam" id="PF07727">
    <property type="entry name" value="RVT_2"/>
    <property type="match status" value="1"/>
</dbReference>
<reference evidence="3 4" key="1">
    <citation type="journal article" date="2017" name="Genome Biol. Evol.">
        <title>Phytophthora megakarya and P. palmivora, closely related causal agents of cacao black pod rot, underwent increases in genome sizes and gene numbers by different mechanisms.</title>
        <authorList>
            <person name="Ali S.S."/>
            <person name="Shao J."/>
            <person name="Lary D.J."/>
            <person name="Kronmiller B."/>
            <person name="Shen D."/>
            <person name="Strem M.D."/>
            <person name="Amoako-Attah I."/>
            <person name="Akrofi A.Y."/>
            <person name="Begoude B.A."/>
            <person name="Ten Hoopen G.M."/>
            <person name="Coulibaly K."/>
            <person name="Kebe B.I."/>
            <person name="Melnick R.L."/>
            <person name="Guiltinan M.J."/>
            <person name="Tyler B.M."/>
            <person name="Meinhardt L.W."/>
            <person name="Bailey B.A."/>
        </authorList>
    </citation>
    <scope>NUCLEOTIDE SEQUENCE [LARGE SCALE GENOMIC DNA]</scope>
    <source>
        <strain evidence="4">sbr112.9</strain>
    </source>
</reference>
<dbReference type="AlphaFoldDB" id="A0A2P4XN22"/>
<dbReference type="InterPro" id="IPR013103">
    <property type="entry name" value="RVT_2"/>
</dbReference>
<accession>A0A2P4XN22</accession>